<name>A0ABW4VDL5_9MICO</name>
<dbReference type="SFLD" id="SFLDF00562">
    <property type="entry name" value="HemN-like__clustered_with_heat"/>
    <property type="match status" value="1"/>
</dbReference>
<dbReference type="PANTHER" id="PTHR13932">
    <property type="entry name" value="COPROPORPHYRINIGEN III OXIDASE"/>
    <property type="match status" value="1"/>
</dbReference>
<dbReference type="InterPro" id="IPR004559">
    <property type="entry name" value="HemW-like"/>
</dbReference>
<dbReference type="PROSITE" id="PS51918">
    <property type="entry name" value="RADICAL_SAM"/>
    <property type="match status" value="1"/>
</dbReference>
<dbReference type="Pfam" id="PF04055">
    <property type="entry name" value="Radical_SAM"/>
    <property type="match status" value="1"/>
</dbReference>
<dbReference type="Gene3D" id="3.20.20.70">
    <property type="entry name" value="Aldolase class I"/>
    <property type="match status" value="1"/>
</dbReference>
<dbReference type="SMART" id="SM00729">
    <property type="entry name" value="Elp3"/>
    <property type="match status" value="1"/>
</dbReference>
<keyword evidence="4 9" id="KW-0949">S-adenosyl-L-methionine</keyword>
<dbReference type="InterPro" id="IPR034505">
    <property type="entry name" value="Coproporphyrinogen-III_oxidase"/>
</dbReference>
<sequence>MPALPSGVPVPDDGGLPDWVRPPSGPFGVYVHVPFCTVRCGYCDFNTYTASELGGGANQAQYATTALLEVDLAAKVLSDAGRSPAAVSTVFFGGGTPTMLPAEDLARVLGGVRQAWGLADGAEVTTEANPDSVTPGSLRILADAGFTRVSFGMQSAVPHVLATLERTHDPLRIPDVVRWARDAGLDVSLDLIYGTPGESLDDWRASVEAALATGVDHVSAYALVVEPGTKMAAQVRRGEVTLPDDDDQAAKYELADDLLTEAGLRWYEVSNWARPGHECRHNIGYWRGDDWWGVGPGAHSYMSAPPAGATTEETPAGVRWWNVKHPRAYATRLEGGLSPGAGRELLTRQEAHLERVMLGVRLREGLDLAVLSAAGRTAVAGLVARGLLDGRAAVGAGGTPARAVLTRRGRLLADTVVRDLTA</sequence>
<dbReference type="RefSeq" id="WP_377200332.1">
    <property type="nucleotide sequence ID" value="NZ_JBHUHF010000001.1"/>
</dbReference>
<evidence type="ECO:0000256" key="4">
    <source>
        <dbReference type="ARBA" id="ARBA00022691"/>
    </source>
</evidence>
<keyword evidence="12" id="KW-1185">Reference proteome</keyword>
<dbReference type="InterPro" id="IPR006638">
    <property type="entry name" value="Elp3/MiaA/NifB-like_rSAM"/>
</dbReference>
<dbReference type="SFLD" id="SFLDG01065">
    <property type="entry name" value="anaerobic_coproporphyrinogen-I"/>
    <property type="match status" value="2"/>
</dbReference>
<dbReference type="SFLD" id="SFLDF00288">
    <property type="entry name" value="HemN-like__clustered_with_nucl"/>
    <property type="match status" value="1"/>
</dbReference>
<keyword evidence="7 9" id="KW-0411">Iron-sulfur</keyword>
<dbReference type="NCBIfam" id="TIGR00539">
    <property type="entry name" value="hemN_rel"/>
    <property type="match status" value="1"/>
</dbReference>
<evidence type="ECO:0000256" key="7">
    <source>
        <dbReference type="ARBA" id="ARBA00023014"/>
    </source>
</evidence>
<evidence type="ECO:0000256" key="8">
    <source>
        <dbReference type="ARBA" id="ARBA00023186"/>
    </source>
</evidence>
<evidence type="ECO:0000256" key="5">
    <source>
        <dbReference type="ARBA" id="ARBA00022723"/>
    </source>
</evidence>
<dbReference type="PANTHER" id="PTHR13932:SF5">
    <property type="entry name" value="RADICAL S-ADENOSYL METHIONINE DOMAIN-CONTAINING PROTEIN 1, MITOCHONDRIAL"/>
    <property type="match status" value="1"/>
</dbReference>
<dbReference type="InterPro" id="IPR007197">
    <property type="entry name" value="rSAM"/>
</dbReference>
<dbReference type="SFLD" id="SFLDS00029">
    <property type="entry name" value="Radical_SAM"/>
    <property type="match status" value="2"/>
</dbReference>
<keyword evidence="5 9" id="KW-0479">Metal-binding</keyword>
<dbReference type="CDD" id="cd01335">
    <property type="entry name" value="Radical_SAM"/>
    <property type="match status" value="1"/>
</dbReference>
<evidence type="ECO:0000259" key="10">
    <source>
        <dbReference type="PROSITE" id="PS51918"/>
    </source>
</evidence>
<dbReference type="InterPro" id="IPR013785">
    <property type="entry name" value="Aldolase_TIM"/>
</dbReference>
<dbReference type="SUPFAM" id="SSF102114">
    <property type="entry name" value="Radical SAM enzymes"/>
    <property type="match status" value="1"/>
</dbReference>
<evidence type="ECO:0000313" key="12">
    <source>
        <dbReference type="Proteomes" id="UP001597338"/>
    </source>
</evidence>
<evidence type="ECO:0000256" key="6">
    <source>
        <dbReference type="ARBA" id="ARBA00023004"/>
    </source>
</evidence>
<evidence type="ECO:0000256" key="9">
    <source>
        <dbReference type="RuleBase" id="RU364116"/>
    </source>
</evidence>
<keyword evidence="6 9" id="KW-0408">Iron</keyword>
<comment type="subcellular location">
    <subcellularLocation>
        <location evidence="9">Cytoplasm</location>
    </subcellularLocation>
</comment>
<evidence type="ECO:0000313" key="11">
    <source>
        <dbReference type="EMBL" id="MFD2028664.1"/>
    </source>
</evidence>
<comment type="function">
    <text evidence="9">Probably acts as a heme chaperone, transferring heme to an unknown acceptor. Binds one molecule of heme per monomer, possibly covalently. Binds 1 [4Fe-4S] cluster. The cluster is coordinated with 3 cysteines and an exchangeable S-adenosyl-L-methionine.</text>
</comment>
<keyword evidence="9" id="KW-0004">4Fe-4S</keyword>
<keyword evidence="3 9" id="KW-0349">Heme</keyword>
<comment type="similarity">
    <text evidence="1">Belongs to the anaerobic coproporphyrinogen-III oxidase family. HemW subfamily.</text>
</comment>
<comment type="caution">
    <text evidence="11">The sequence shown here is derived from an EMBL/GenBank/DDBJ whole genome shotgun (WGS) entry which is preliminary data.</text>
</comment>
<feature type="domain" description="Radical SAM core" evidence="10">
    <location>
        <begin position="21"/>
        <end position="265"/>
    </location>
</feature>
<proteinExistence type="inferred from homology"/>
<organism evidence="11 12">
    <name type="scientific">Promicromonospora aerolata</name>
    <dbReference type="NCBI Taxonomy" id="195749"/>
    <lineage>
        <taxon>Bacteria</taxon>
        <taxon>Bacillati</taxon>
        <taxon>Actinomycetota</taxon>
        <taxon>Actinomycetes</taxon>
        <taxon>Micrococcales</taxon>
        <taxon>Promicromonosporaceae</taxon>
        <taxon>Promicromonospora</taxon>
    </lineage>
</organism>
<keyword evidence="8 9" id="KW-0143">Chaperone</keyword>
<accession>A0ABW4VDL5</accession>
<dbReference type="Proteomes" id="UP001597338">
    <property type="component" value="Unassembled WGS sequence"/>
</dbReference>
<dbReference type="InterPro" id="IPR058240">
    <property type="entry name" value="rSAM_sf"/>
</dbReference>
<dbReference type="EMBL" id="JBHUHF010000001">
    <property type="protein sequence ID" value="MFD2028664.1"/>
    <property type="molecule type" value="Genomic_DNA"/>
</dbReference>
<reference evidence="12" key="1">
    <citation type="journal article" date="2019" name="Int. J. Syst. Evol. Microbiol.">
        <title>The Global Catalogue of Microorganisms (GCM) 10K type strain sequencing project: providing services to taxonomists for standard genome sequencing and annotation.</title>
        <authorList>
            <consortium name="The Broad Institute Genomics Platform"/>
            <consortium name="The Broad Institute Genome Sequencing Center for Infectious Disease"/>
            <person name="Wu L."/>
            <person name="Ma J."/>
        </authorList>
    </citation>
    <scope>NUCLEOTIDE SEQUENCE [LARGE SCALE GENOMIC DNA]</scope>
    <source>
        <strain evidence="12">CCM 7043</strain>
    </source>
</reference>
<gene>
    <name evidence="11" type="primary">hemW</name>
    <name evidence="11" type="ORF">ACFSL2_24465</name>
</gene>
<keyword evidence="9" id="KW-0963">Cytoplasm</keyword>
<evidence type="ECO:0000256" key="3">
    <source>
        <dbReference type="ARBA" id="ARBA00022617"/>
    </source>
</evidence>
<protein>
    <recommendedName>
        <fullName evidence="2 9">Heme chaperone HemW</fullName>
    </recommendedName>
</protein>
<evidence type="ECO:0000256" key="1">
    <source>
        <dbReference type="ARBA" id="ARBA00006100"/>
    </source>
</evidence>
<evidence type="ECO:0000256" key="2">
    <source>
        <dbReference type="ARBA" id="ARBA00017228"/>
    </source>
</evidence>